<comment type="caution">
    <text evidence="3">The sequence shown here is derived from an EMBL/GenBank/DDBJ whole genome shotgun (WGS) entry which is preliminary data.</text>
</comment>
<keyword evidence="1" id="KW-0175">Coiled coil</keyword>
<dbReference type="AlphaFoldDB" id="A0A397FZZ7"/>
<dbReference type="Proteomes" id="UP000266861">
    <property type="component" value="Unassembled WGS sequence"/>
</dbReference>
<evidence type="ECO:0000256" key="1">
    <source>
        <dbReference type="SAM" id="Coils"/>
    </source>
</evidence>
<protein>
    <submittedName>
        <fullName evidence="3">Uncharacterized protein</fullName>
    </submittedName>
</protein>
<feature type="coiled-coil region" evidence="1">
    <location>
        <begin position="33"/>
        <end position="60"/>
    </location>
</feature>
<reference evidence="3 4" key="1">
    <citation type="submission" date="2018-08" db="EMBL/GenBank/DDBJ databases">
        <title>Genome and evolution of the arbuscular mycorrhizal fungus Diversispora epigaea (formerly Glomus versiforme) and its bacterial endosymbionts.</title>
        <authorList>
            <person name="Sun X."/>
            <person name="Fei Z."/>
            <person name="Harrison M."/>
        </authorList>
    </citation>
    <scope>NUCLEOTIDE SEQUENCE [LARGE SCALE GENOMIC DNA]</scope>
    <source>
        <strain evidence="3 4">IT104</strain>
    </source>
</reference>
<proteinExistence type="predicted"/>
<sequence>MISSRQANQASIRKDTQARFAELKGVALITIPYPRSNAILTQYQEEIRNLENKANYHQEIDSIDKLADWLAGPEKGYKPKKLDPVPITMDEWIDKHLWLGKEDPIRHANGSITWFSKRKPKLAPRKLNKHGKEYWKLSPDANKPHISSEYTKKVQDLMNDKEDYIIGIANDWEMGRMELRIQNDNNGTITGSKEEWIPGEKDKWGMEPHGWSPYMIAYCERKININRLLRLDQIEWRGSPLTSQQDIEDGAKEKWEGRPYILRYQFMACSHQSLFGPKINEDGIVCWHTQLPVRVNFKMVSEIKILLHYATEYTLFTKIWMDNGAVEEGIADNGWHFGKKKKAGSLTGEEITPGQLMGIDEYLWEKTREYVSHICYELRPVPIPQGPPYTCRPNSKSKCQNPKCQNPKSQIIISIFCRNPKSQIPNTKLQRQIEQGGTKRAKGLTPARERALKKKAGSLTGEEITPGQLMGIDEYLWEKTREYVSHICYELRPVPIPQGPPYTCRPNSKSKCQNPKCQNPKSQIIISIFCRNPKSQIPNTKLQRQIEQGGTKRAKGLTPARERALVEFNEKVLKPGCNLKDLHILKKNEKDGGLGMKIIVKDILGNEMWNSGKYKKHSTLTVFCHNNHAWTGGISEMPKISSICGIDLECERALASACTKTKEGKVNIDDKKIAEALISFIARELPKATRAFEYKKSQFIPEELLKWGPVDIREWMEGGYYHFSAPIPLQELKAEYNELEKFLGGAQSYRFRCWREREGIEPTPRNAVEIWQQSQVESMVWNALIIHVPKIKNQKPDLGLIFNNPEINSETRNNPRN</sequence>
<evidence type="ECO:0000313" key="4">
    <source>
        <dbReference type="Proteomes" id="UP000266861"/>
    </source>
</evidence>
<dbReference type="EMBL" id="PQFF01000598">
    <property type="protein sequence ID" value="RHZ44037.1"/>
    <property type="molecule type" value="Genomic_DNA"/>
</dbReference>
<feature type="region of interest" description="Disordered" evidence="2">
    <location>
        <begin position="431"/>
        <end position="457"/>
    </location>
</feature>
<keyword evidence="4" id="KW-1185">Reference proteome</keyword>
<organism evidence="3 4">
    <name type="scientific">Diversispora epigaea</name>
    <dbReference type="NCBI Taxonomy" id="1348612"/>
    <lineage>
        <taxon>Eukaryota</taxon>
        <taxon>Fungi</taxon>
        <taxon>Fungi incertae sedis</taxon>
        <taxon>Mucoromycota</taxon>
        <taxon>Glomeromycotina</taxon>
        <taxon>Glomeromycetes</taxon>
        <taxon>Diversisporales</taxon>
        <taxon>Diversisporaceae</taxon>
        <taxon>Diversispora</taxon>
    </lineage>
</organism>
<accession>A0A397FZZ7</accession>
<evidence type="ECO:0000313" key="3">
    <source>
        <dbReference type="EMBL" id="RHZ44037.1"/>
    </source>
</evidence>
<name>A0A397FZZ7_9GLOM</name>
<evidence type="ECO:0000256" key="2">
    <source>
        <dbReference type="SAM" id="MobiDB-lite"/>
    </source>
</evidence>
<gene>
    <name evidence="3" type="ORF">Glove_772g20</name>
</gene>